<protein>
    <submittedName>
        <fullName evidence="1">Uncharacterized protein</fullName>
    </submittedName>
</protein>
<accession>A0A2P5ALB6</accession>
<dbReference type="AlphaFoldDB" id="A0A2P5ALB6"/>
<dbReference type="Proteomes" id="UP000237105">
    <property type="component" value="Unassembled WGS sequence"/>
</dbReference>
<organism evidence="1 2">
    <name type="scientific">Parasponia andersonii</name>
    <name type="common">Sponia andersonii</name>
    <dbReference type="NCBI Taxonomy" id="3476"/>
    <lineage>
        <taxon>Eukaryota</taxon>
        <taxon>Viridiplantae</taxon>
        <taxon>Streptophyta</taxon>
        <taxon>Embryophyta</taxon>
        <taxon>Tracheophyta</taxon>
        <taxon>Spermatophyta</taxon>
        <taxon>Magnoliopsida</taxon>
        <taxon>eudicotyledons</taxon>
        <taxon>Gunneridae</taxon>
        <taxon>Pentapetalae</taxon>
        <taxon>rosids</taxon>
        <taxon>fabids</taxon>
        <taxon>Rosales</taxon>
        <taxon>Cannabaceae</taxon>
        <taxon>Parasponia</taxon>
    </lineage>
</organism>
<evidence type="ECO:0000313" key="1">
    <source>
        <dbReference type="EMBL" id="PON37324.1"/>
    </source>
</evidence>
<gene>
    <name evidence="1" type="ORF">PanWU01x14_321230</name>
</gene>
<reference evidence="2" key="1">
    <citation type="submission" date="2016-06" db="EMBL/GenBank/DDBJ databases">
        <title>Parallel loss of symbiosis genes in relatives of nitrogen-fixing non-legume Parasponia.</title>
        <authorList>
            <person name="Van Velzen R."/>
            <person name="Holmer R."/>
            <person name="Bu F."/>
            <person name="Rutten L."/>
            <person name="Van Zeijl A."/>
            <person name="Liu W."/>
            <person name="Santuari L."/>
            <person name="Cao Q."/>
            <person name="Sharma T."/>
            <person name="Shen D."/>
            <person name="Roswanjaya Y."/>
            <person name="Wardhani T."/>
            <person name="Kalhor M.S."/>
            <person name="Jansen J."/>
            <person name="Van den Hoogen J."/>
            <person name="Gungor B."/>
            <person name="Hartog M."/>
            <person name="Hontelez J."/>
            <person name="Verver J."/>
            <person name="Yang W.-C."/>
            <person name="Schijlen E."/>
            <person name="Repin R."/>
            <person name="Schilthuizen M."/>
            <person name="Schranz E."/>
            <person name="Heidstra R."/>
            <person name="Miyata K."/>
            <person name="Fedorova E."/>
            <person name="Kohlen W."/>
            <person name="Bisseling T."/>
            <person name="Smit S."/>
            <person name="Geurts R."/>
        </authorList>
    </citation>
    <scope>NUCLEOTIDE SEQUENCE [LARGE SCALE GENOMIC DNA]</scope>
    <source>
        <strain evidence="2">cv. WU1-14</strain>
    </source>
</reference>
<comment type="caution">
    <text evidence="1">The sequence shown here is derived from an EMBL/GenBank/DDBJ whole genome shotgun (WGS) entry which is preliminary data.</text>
</comment>
<keyword evidence="2" id="KW-1185">Reference proteome</keyword>
<sequence>MVKLGGVTSCLLNDPNSESAMGQSFYLRSRVIMLDTVKEDKRFGKKGDAETLRFEKAEILGDFGKVRNERKCSFYRGGAEEFFPGGGQGKEDGSVRISKFEKIMTRDGVPPRRQLGSHVYPSNWRNGETISPLDGYEFIK</sequence>
<evidence type="ECO:0000313" key="2">
    <source>
        <dbReference type="Proteomes" id="UP000237105"/>
    </source>
</evidence>
<proteinExistence type="predicted"/>
<name>A0A2P5ALB6_PARAD</name>
<dbReference type="EMBL" id="JXTB01000535">
    <property type="protein sequence ID" value="PON37324.1"/>
    <property type="molecule type" value="Genomic_DNA"/>
</dbReference>